<evidence type="ECO:0000256" key="4">
    <source>
        <dbReference type="ARBA" id="ARBA00022622"/>
    </source>
</evidence>
<dbReference type="GO" id="GO:0098552">
    <property type="term" value="C:side of membrane"/>
    <property type="evidence" value="ECO:0007669"/>
    <property type="project" value="UniProtKB-KW"/>
</dbReference>
<keyword evidence="5 10" id="KW-0732">Signal</keyword>
<dbReference type="Proteomes" id="UP001345219">
    <property type="component" value="Chromosome 16"/>
</dbReference>
<evidence type="ECO:0000256" key="5">
    <source>
        <dbReference type="ARBA" id="ARBA00022729"/>
    </source>
</evidence>
<evidence type="ECO:0000259" key="11">
    <source>
        <dbReference type="SMART" id="SM00499"/>
    </source>
</evidence>
<evidence type="ECO:0000256" key="1">
    <source>
        <dbReference type="ARBA" id="ARBA00004609"/>
    </source>
</evidence>
<dbReference type="EMBL" id="JAXIOK010000016">
    <property type="protein sequence ID" value="KAK4752177.1"/>
    <property type="molecule type" value="Genomic_DNA"/>
</dbReference>
<protein>
    <recommendedName>
        <fullName evidence="11">Bifunctional inhibitor/plant lipid transfer protein/seed storage helical domain-containing protein</fullName>
    </recommendedName>
</protein>
<dbReference type="PROSITE" id="PS51257">
    <property type="entry name" value="PROKAR_LIPOPROTEIN"/>
    <property type="match status" value="1"/>
</dbReference>
<evidence type="ECO:0000256" key="2">
    <source>
        <dbReference type="ARBA" id="ARBA00009748"/>
    </source>
</evidence>
<dbReference type="PANTHER" id="PTHR33044">
    <property type="entry name" value="BIFUNCTIONAL INHIBITOR/LIPID-TRANSFER PROTEIN/SEED STORAGE 2S ALBUMIN SUPERFAMILY PROTEIN-RELATED"/>
    <property type="match status" value="1"/>
</dbReference>
<name>A0AAN7PNS4_9MYRT</name>
<dbReference type="CDD" id="cd00010">
    <property type="entry name" value="AAI_LTSS"/>
    <property type="match status" value="1"/>
</dbReference>
<evidence type="ECO:0000256" key="10">
    <source>
        <dbReference type="SAM" id="SignalP"/>
    </source>
</evidence>
<dbReference type="SMART" id="SM00499">
    <property type="entry name" value="AAI"/>
    <property type="match status" value="1"/>
</dbReference>
<keyword evidence="8" id="KW-0449">Lipoprotein</keyword>
<feature type="chain" id="PRO_5042988791" description="Bifunctional inhibitor/plant lipid transfer protein/seed storage helical domain-containing protein" evidence="10">
    <location>
        <begin position="27"/>
        <end position="192"/>
    </location>
</feature>
<dbReference type="InterPro" id="IPR000528">
    <property type="entry name" value="Plant_nsLTP"/>
</dbReference>
<feature type="compositionally biased region" description="Low complexity" evidence="9">
    <location>
        <begin position="125"/>
        <end position="147"/>
    </location>
</feature>
<organism evidence="12 13">
    <name type="scientific">Trapa incisa</name>
    <dbReference type="NCBI Taxonomy" id="236973"/>
    <lineage>
        <taxon>Eukaryota</taxon>
        <taxon>Viridiplantae</taxon>
        <taxon>Streptophyta</taxon>
        <taxon>Embryophyta</taxon>
        <taxon>Tracheophyta</taxon>
        <taxon>Spermatophyta</taxon>
        <taxon>Magnoliopsida</taxon>
        <taxon>eudicotyledons</taxon>
        <taxon>Gunneridae</taxon>
        <taxon>Pentapetalae</taxon>
        <taxon>rosids</taxon>
        <taxon>malvids</taxon>
        <taxon>Myrtales</taxon>
        <taxon>Lythraceae</taxon>
        <taxon>Trapa</taxon>
    </lineage>
</organism>
<feature type="domain" description="Bifunctional inhibitor/plant lipid transfer protein/seed storage helical" evidence="11">
    <location>
        <begin position="39"/>
        <end position="117"/>
    </location>
</feature>
<proteinExistence type="inferred from homology"/>
<dbReference type="InterPro" id="IPR016140">
    <property type="entry name" value="Bifunc_inhib/LTP/seed_store"/>
</dbReference>
<keyword evidence="6" id="KW-1015">Disulfide bond</keyword>
<feature type="region of interest" description="Disordered" evidence="9">
    <location>
        <begin position="125"/>
        <end position="168"/>
    </location>
</feature>
<dbReference type="FunFam" id="1.10.110.10:FF:000001">
    <property type="entry name" value="Bifunctional inhibitor/lipid-transfer protein/seed storage 2S albumin superfamily protein"/>
    <property type="match status" value="1"/>
</dbReference>
<dbReference type="GO" id="GO:0008289">
    <property type="term" value="F:lipid binding"/>
    <property type="evidence" value="ECO:0007669"/>
    <property type="project" value="InterPro"/>
</dbReference>
<keyword evidence="13" id="KW-1185">Reference proteome</keyword>
<dbReference type="AlphaFoldDB" id="A0AAN7PNS4"/>
<reference evidence="12 13" key="1">
    <citation type="journal article" date="2023" name="Hortic Res">
        <title>Pangenome of water caltrop reveals structural variations and asymmetric subgenome divergence after allopolyploidization.</title>
        <authorList>
            <person name="Zhang X."/>
            <person name="Chen Y."/>
            <person name="Wang L."/>
            <person name="Yuan Y."/>
            <person name="Fang M."/>
            <person name="Shi L."/>
            <person name="Lu R."/>
            <person name="Comes H.P."/>
            <person name="Ma Y."/>
            <person name="Chen Y."/>
            <person name="Huang G."/>
            <person name="Zhou Y."/>
            <person name="Zheng Z."/>
            <person name="Qiu Y."/>
        </authorList>
    </citation>
    <scope>NUCLEOTIDE SEQUENCE [LARGE SCALE GENOMIC DNA]</scope>
    <source>
        <tissue evidence="12">Roots</tissue>
    </source>
</reference>
<accession>A0AAN7PNS4</accession>
<keyword evidence="7" id="KW-0325">Glycoprotein</keyword>
<evidence type="ECO:0000256" key="7">
    <source>
        <dbReference type="ARBA" id="ARBA00023180"/>
    </source>
</evidence>
<feature type="signal peptide" evidence="10">
    <location>
        <begin position="1"/>
        <end position="26"/>
    </location>
</feature>
<dbReference type="InterPro" id="IPR043325">
    <property type="entry name" value="LTSS"/>
</dbReference>
<dbReference type="Gene3D" id="1.10.110.10">
    <property type="entry name" value="Plant lipid-transfer and hydrophobic proteins"/>
    <property type="match status" value="1"/>
</dbReference>
<evidence type="ECO:0000256" key="8">
    <source>
        <dbReference type="ARBA" id="ARBA00023288"/>
    </source>
</evidence>
<dbReference type="SUPFAM" id="SSF47699">
    <property type="entry name" value="Bifunctional inhibitor/lipid-transfer protein/seed storage 2S albumin"/>
    <property type="match status" value="1"/>
</dbReference>
<dbReference type="GO" id="GO:0006869">
    <property type="term" value="P:lipid transport"/>
    <property type="evidence" value="ECO:0007669"/>
    <property type="project" value="InterPro"/>
</dbReference>
<keyword evidence="3" id="KW-1003">Cell membrane</keyword>
<comment type="subcellular location">
    <subcellularLocation>
        <location evidence="1">Cell membrane</location>
        <topology evidence="1">Lipid-anchor</topology>
        <topology evidence="1">GPI-anchor</topology>
    </subcellularLocation>
</comment>
<keyword evidence="4" id="KW-0336">GPI-anchor</keyword>
<dbReference type="GO" id="GO:0005886">
    <property type="term" value="C:plasma membrane"/>
    <property type="evidence" value="ECO:0007669"/>
    <property type="project" value="UniProtKB-SubCell"/>
</dbReference>
<dbReference type="Pfam" id="PF14368">
    <property type="entry name" value="LTP_2"/>
    <property type="match status" value="1"/>
</dbReference>
<comment type="similarity">
    <text evidence="2">Belongs to the plant LTP family.</text>
</comment>
<dbReference type="PRINTS" id="PR00382">
    <property type="entry name" value="LIPIDTRNSFER"/>
</dbReference>
<dbReference type="InterPro" id="IPR036312">
    <property type="entry name" value="Bifun_inhib/LTP/seed_sf"/>
</dbReference>
<evidence type="ECO:0000256" key="6">
    <source>
        <dbReference type="ARBA" id="ARBA00023157"/>
    </source>
</evidence>
<evidence type="ECO:0000256" key="9">
    <source>
        <dbReference type="SAM" id="MobiDB-lite"/>
    </source>
</evidence>
<evidence type="ECO:0000313" key="12">
    <source>
        <dbReference type="EMBL" id="KAK4752177.1"/>
    </source>
</evidence>
<evidence type="ECO:0000256" key="3">
    <source>
        <dbReference type="ARBA" id="ARBA00022475"/>
    </source>
</evidence>
<evidence type="ECO:0000313" key="13">
    <source>
        <dbReference type="Proteomes" id="UP001345219"/>
    </source>
</evidence>
<sequence length="192" mass="19126">MALPSRYYAVMGAIAVLWAAACTSRASSPPRAPAPAVDCSSLVLTMADCLSFVSNGSTVDKPEGTCCSGLKTVLKTDAECLCEAFRSSAQLGVVLNVTKALALPSACKVSSASTSNCDLSIAPASSPVLSPETSPSSETSAATPSTPGEASVSNEVSAPPAPAPSLGTSGSSKLMASAVLLLSYTAVSVPMF</sequence>
<comment type="caution">
    <text evidence="12">The sequence shown here is derived from an EMBL/GenBank/DDBJ whole genome shotgun (WGS) entry which is preliminary data.</text>
</comment>
<gene>
    <name evidence="12" type="ORF">SAY87_020975</name>
</gene>
<keyword evidence="4" id="KW-0472">Membrane</keyword>